<reference evidence="9" key="1">
    <citation type="submission" date="2023-06" db="EMBL/GenBank/DDBJ databases">
        <title>Genome-scale phylogeny and comparative genomics of the fungal order Sordariales.</title>
        <authorList>
            <consortium name="Lawrence Berkeley National Laboratory"/>
            <person name="Hensen N."/>
            <person name="Bonometti L."/>
            <person name="Westerberg I."/>
            <person name="Brannstrom I.O."/>
            <person name="Guillou S."/>
            <person name="Cros-Aarteil S."/>
            <person name="Calhoun S."/>
            <person name="Haridas S."/>
            <person name="Kuo A."/>
            <person name="Mondo S."/>
            <person name="Pangilinan J."/>
            <person name="Riley R."/>
            <person name="LaButti K."/>
            <person name="Andreopoulos B."/>
            <person name="Lipzen A."/>
            <person name="Chen C."/>
            <person name="Yanf M."/>
            <person name="Daum C."/>
            <person name="Ng V."/>
            <person name="Clum A."/>
            <person name="Steindorff A."/>
            <person name="Ohm R."/>
            <person name="Martin F."/>
            <person name="Silar P."/>
            <person name="Natvig D."/>
            <person name="Lalanne C."/>
            <person name="Gautier V."/>
            <person name="Ament-velasquez S.L."/>
            <person name="Kruys A."/>
            <person name="Hutchinson M.I."/>
            <person name="Powell A.J."/>
            <person name="Barry K."/>
            <person name="Miller A.N."/>
            <person name="Grigoriev I.V."/>
            <person name="Debuchy R."/>
            <person name="Gladieux P."/>
            <person name="Thoren M.H."/>
            <person name="Johannesson H."/>
        </authorList>
    </citation>
    <scope>NUCLEOTIDE SEQUENCE</scope>
    <source>
        <strain evidence="9">SMH3187-1</strain>
    </source>
</reference>
<dbReference type="PANTHER" id="PTHR30574">
    <property type="entry name" value="INNER MEMBRANE PROTEIN YEDE"/>
    <property type="match status" value="1"/>
</dbReference>
<feature type="transmembrane region" description="Helical" evidence="8">
    <location>
        <begin position="78"/>
        <end position="106"/>
    </location>
</feature>
<dbReference type="Pfam" id="PF04143">
    <property type="entry name" value="Sulf_transp"/>
    <property type="match status" value="1"/>
</dbReference>
<evidence type="ECO:0000256" key="7">
    <source>
        <dbReference type="ARBA" id="ARBA00023136"/>
    </source>
</evidence>
<keyword evidence="5 8" id="KW-0812">Transmembrane</keyword>
<feature type="transmembrane region" description="Helical" evidence="8">
    <location>
        <begin position="274"/>
        <end position="293"/>
    </location>
</feature>
<evidence type="ECO:0000313" key="10">
    <source>
        <dbReference type="Proteomes" id="UP001172155"/>
    </source>
</evidence>
<sequence length="331" mass="33445">MDHVVSGAAFGAALTASGVFQPAVILGQLQFQNFQMIQTFLTATGTSAFLVTLARQLNLLSAKPRSFSPIGLFAPYDGNLLGGALLGAGMLLSGACPGTVFAQIGLGVRSGFYTLEGATIAGIVWTGLLHPLIQRRLASVDNKNAPQPPTTLASALGLSHAAAVATFSATCAALVFAAAKLAPAPGPEAKFSPPLGGLFIVAAQLVSILLRGSLMGTSSSFEEVGDWFWGVTVRGKGVRPTRYANVLYCAGMVGGAWLLGRTSPALAQVTPVEVAPWAAGLGGFFMLLGSRMAGGCTSGHGISGLSLMSTSSALTIGAAFATAGVLGVVMG</sequence>
<evidence type="ECO:0008006" key="11">
    <source>
        <dbReference type="Google" id="ProtNLM"/>
    </source>
</evidence>
<dbReference type="InterPro" id="IPR007272">
    <property type="entry name" value="Sulf_transp_TsuA/YedE"/>
</dbReference>
<keyword evidence="4" id="KW-0997">Cell inner membrane</keyword>
<feature type="transmembrane region" description="Helical" evidence="8">
    <location>
        <begin position="191"/>
        <end position="210"/>
    </location>
</feature>
<dbReference type="Proteomes" id="UP001172155">
    <property type="component" value="Unassembled WGS sequence"/>
</dbReference>
<dbReference type="AlphaFoldDB" id="A0AA40ERG6"/>
<keyword evidence="10" id="KW-1185">Reference proteome</keyword>
<gene>
    <name evidence="9" type="ORF">B0T18DRAFT_351849</name>
</gene>
<feature type="transmembrane region" description="Helical" evidence="8">
    <location>
        <begin position="305"/>
        <end position="330"/>
    </location>
</feature>
<dbReference type="EMBL" id="JAUKUD010000005">
    <property type="protein sequence ID" value="KAK0744176.1"/>
    <property type="molecule type" value="Genomic_DNA"/>
</dbReference>
<evidence type="ECO:0000313" key="9">
    <source>
        <dbReference type="EMBL" id="KAK0744176.1"/>
    </source>
</evidence>
<feature type="transmembrane region" description="Helical" evidence="8">
    <location>
        <begin position="112"/>
        <end position="133"/>
    </location>
</feature>
<evidence type="ECO:0000256" key="6">
    <source>
        <dbReference type="ARBA" id="ARBA00022989"/>
    </source>
</evidence>
<comment type="subcellular location">
    <subcellularLocation>
        <location evidence="1">Cell inner membrane</location>
        <topology evidence="1">Multi-pass membrane protein</topology>
    </subcellularLocation>
</comment>
<feature type="transmembrane region" description="Helical" evidence="8">
    <location>
        <begin position="37"/>
        <end position="57"/>
    </location>
</feature>
<protein>
    <recommendedName>
        <fullName evidence="11">Sulphur transport domain-containing protein</fullName>
    </recommendedName>
</protein>
<evidence type="ECO:0000256" key="4">
    <source>
        <dbReference type="ARBA" id="ARBA00022519"/>
    </source>
</evidence>
<feature type="transmembrane region" description="Helical" evidence="8">
    <location>
        <begin position="154"/>
        <end position="179"/>
    </location>
</feature>
<name>A0AA40ERG6_9PEZI</name>
<comment type="caution">
    <text evidence="9">The sequence shown here is derived from an EMBL/GenBank/DDBJ whole genome shotgun (WGS) entry which is preliminary data.</text>
</comment>
<keyword evidence="3" id="KW-1003">Cell membrane</keyword>
<keyword evidence="2" id="KW-0813">Transport</keyword>
<dbReference type="PANTHER" id="PTHR30574:SF1">
    <property type="entry name" value="SULPHUR TRANSPORT DOMAIN-CONTAINING PROTEIN"/>
    <property type="match status" value="1"/>
</dbReference>
<accession>A0AA40ERG6</accession>
<proteinExistence type="predicted"/>
<keyword evidence="7 8" id="KW-0472">Membrane</keyword>
<dbReference type="GO" id="GO:0005886">
    <property type="term" value="C:plasma membrane"/>
    <property type="evidence" value="ECO:0007669"/>
    <property type="project" value="UniProtKB-SubCell"/>
</dbReference>
<evidence type="ECO:0000256" key="1">
    <source>
        <dbReference type="ARBA" id="ARBA00004429"/>
    </source>
</evidence>
<keyword evidence="6 8" id="KW-1133">Transmembrane helix</keyword>
<evidence type="ECO:0000256" key="2">
    <source>
        <dbReference type="ARBA" id="ARBA00022448"/>
    </source>
</evidence>
<evidence type="ECO:0000256" key="3">
    <source>
        <dbReference type="ARBA" id="ARBA00022475"/>
    </source>
</evidence>
<evidence type="ECO:0000256" key="8">
    <source>
        <dbReference type="SAM" id="Phobius"/>
    </source>
</evidence>
<evidence type="ECO:0000256" key="5">
    <source>
        <dbReference type="ARBA" id="ARBA00022692"/>
    </source>
</evidence>
<organism evidence="9 10">
    <name type="scientific">Schizothecium vesticola</name>
    <dbReference type="NCBI Taxonomy" id="314040"/>
    <lineage>
        <taxon>Eukaryota</taxon>
        <taxon>Fungi</taxon>
        <taxon>Dikarya</taxon>
        <taxon>Ascomycota</taxon>
        <taxon>Pezizomycotina</taxon>
        <taxon>Sordariomycetes</taxon>
        <taxon>Sordariomycetidae</taxon>
        <taxon>Sordariales</taxon>
        <taxon>Schizotheciaceae</taxon>
        <taxon>Schizothecium</taxon>
    </lineage>
</organism>
<feature type="transmembrane region" description="Helical" evidence="8">
    <location>
        <begin position="243"/>
        <end position="262"/>
    </location>
</feature>